<comment type="pathway">
    <text evidence="8">Protein modification; lipoprotein biosynthesis (N-acyl transfer).</text>
</comment>
<evidence type="ECO:0000313" key="10">
    <source>
        <dbReference type="EMBL" id="MFC5177027.1"/>
    </source>
</evidence>
<keyword evidence="11" id="KW-1185">Reference proteome</keyword>
<dbReference type="InterPro" id="IPR045378">
    <property type="entry name" value="LNT_N"/>
</dbReference>
<dbReference type="Proteomes" id="UP001596087">
    <property type="component" value="Unassembled WGS sequence"/>
</dbReference>
<name>A0ABW0BJ37_9ACTN</name>
<dbReference type="EC" id="2.3.1.269" evidence="8"/>
<keyword evidence="5 8" id="KW-1133">Transmembrane helix</keyword>
<dbReference type="PANTHER" id="PTHR38686">
    <property type="entry name" value="APOLIPOPROTEIN N-ACYLTRANSFERASE"/>
    <property type="match status" value="1"/>
</dbReference>
<comment type="similarity">
    <text evidence="8">Belongs to the CN hydrolase family. Apolipoprotein N-acyltransferase subfamily.</text>
</comment>
<dbReference type="InterPro" id="IPR003010">
    <property type="entry name" value="C-N_Hydrolase"/>
</dbReference>
<protein>
    <recommendedName>
        <fullName evidence="8">Apolipoprotein N-acyltransferase</fullName>
        <shortName evidence="8">ALP N-acyltransferase</shortName>
        <ecNumber evidence="8">2.3.1.269</ecNumber>
    </recommendedName>
</protein>
<evidence type="ECO:0000256" key="4">
    <source>
        <dbReference type="ARBA" id="ARBA00022692"/>
    </source>
</evidence>
<dbReference type="NCBIfam" id="TIGR00546">
    <property type="entry name" value="lnt"/>
    <property type="match status" value="1"/>
</dbReference>
<feature type="domain" description="CN hydrolase" evidence="9">
    <location>
        <begin position="203"/>
        <end position="456"/>
    </location>
</feature>
<evidence type="ECO:0000256" key="5">
    <source>
        <dbReference type="ARBA" id="ARBA00022989"/>
    </source>
</evidence>
<feature type="transmembrane region" description="Helical" evidence="8">
    <location>
        <begin position="73"/>
        <end position="95"/>
    </location>
</feature>
<keyword evidence="2 8" id="KW-1003">Cell membrane</keyword>
<keyword evidence="6 8" id="KW-0472">Membrane</keyword>
<comment type="caution">
    <text evidence="10">The sequence shown here is derived from an EMBL/GenBank/DDBJ whole genome shotgun (WGS) entry which is preliminary data.</text>
</comment>
<evidence type="ECO:0000256" key="3">
    <source>
        <dbReference type="ARBA" id="ARBA00022679"/>
    </source>
</evidence>
<evidence type="ECO:0000256" key="7">
    <source>
        <dbReference type="ARBA" id="ARBA00023315"/>
    </source>
</evidence>
<comment type="function">
    <text evidence="8">Catalyzes the phospholipid dependent N-acylation of the N-terminal cysteine of apolipoprotein, the last step in lipoprotein maturation.</text>
</comment>
<evidence type="ECO:0000256" key="1">
    <source>
        <dbReference type="ARBA" id="ARBA00004651"/>
    </source>
</evidence>
<dbReference type="PROSITE" id="PS50263">
    <property type="entry name" value="CN_HYDROLASE"/>
    <property type="match status" value="1"/>
</dbReference>
<dbReference type="HAMAP" id="MF_01148">
    <property type="entry name" value="Lnt"/>
    <property type="match status" value="1"/>
</dbReference>
<feature type="transmembrane region" description="Helical" evidence="8">
    <location>
        <begin position="174"/>
        <end position="195"/>
    </location>
</feature>
<comment type="caution">
    <text evidence="8">Lacks conserved residue(s) required for the propagation of feature annotation.</text>
</comment>
<dbReference type="InterPro" id="IPR036526">
    <property type="entry name" value="C-N_Hydrolase_sf"/>
</dbReference>
<evidence type="ECO:0000259" key="9">
    <source>
        <dbReference type="PROSITE" id="PS50263"/>
    </source>
</evidence>
<dbReference type="SUPFAM" id="SSF56317">
    <property type="entry name" value="Carbon-nitrogen hydrolase"/>
    <property type="match status" value="1"/>
</dbReference>
<reference evidence="11" key="1">
    <citation type="journal article" date="2019" name="Int. J. Syst. Evol. Microbiol.">
        <title>The Global Catalogue of Microorganisms (GCM) 10K type strain sequencing project: providing services to taxonomists for standard genome sequencing and annotation.</title>
        <authorList>
            <consortium name="The Broad Institute Genomics Platform"/>
            <consortium name="The Broad Institute Genome Sequencing Center for Infectious Disease"/>
            <person name="Wu L."/>
            <person name="Ma J."/>
        </authorList>
    </citation>
    <scope>NUCLEOTIDE SEQUENCE [LARGE SCALE GENOMIC DNA]</scope>
    <source>
        <strain evidence="11">DFY41</strain>
    </source>
</reference>
<keyword evidence="3 8" id="KW-0808">Transferase</keyword>
<evidence type="ECO:0000256" key="8">
    <source>
        <dbReference type="HAMAP-Rule" id="MF_01148"/>
    </source>
</evidence>
<organism evidence="10 11">
    <name type="scientific">Nocardioides taihuensis</name>
    <dbReference type="NCBI Taxonomy" id="1835606"/>
    <lineage>
        <taxon>Bacteria</taxon>
        <taxon>Bacillati</taxon>
        <taxon>Actinomycetota</taxon>
        <taxon>Actinomycetes</taxon>
        <taxon>Propionibacteriales</taxon>
        <taxon>Nocardioidaceae</taxon>
        <taxon>Nocardioides</taxon>
    </lineage>
</organism>
<dbReference type="InterPro" id="IPR004563">
    <property type="entry name" value="Apolipo_AcylTrfase"/>
</dbReference>
<dbReference type="Pfam" id="PF00795">
    <property type="entry name" value="CN_hydrolase"/>
    <property type="match status" value="1"/>
</dbReference>
<feature type="transmembrane region" description="Helical" evidence="8">
    <location>
        <begin position="144"/>
        <end position="167"/>
    </location>
</feature>
<evidence type="ECO:0000313" key="11">
    <source>
        <dbReference type="Proteomes" id="UP001596087"/>
    </source>
</evidence>
<accession>A0ABW0BJ37</accession>
<proteinExistence type="inferred from homology"/>
<feature type="transmembrane region" description="Helical" evidence="8">
    <location>
        <begin position="48"/>
        <end position="66"/>
    </location>
</feature>
<sequence>MLRRLALALVGGLSLVLAFEPVGASYVVPVSVAAFVLATVGLPASRAWLPGLVFGIAFCYPLMFWMRVVGYDAWAAMSGVEALFLGLLGAVVALLHRLPAWPVWVATAWVAVEQVRTSGPLGGMPWGRLSYATADTPWASALPYVGQAGLGFLLALAGSSLAWLVLGPGRRQRFVAGATAGGALALATLPALAPWTPDTTGHRTVAVVQGNVPGEGDDILLDPRQVTQNHVQATIDLGANIDAGREPRPDFVLWPENSTASDPFLDEGLNLGIETAVDAVGVPVLVGAMVDSGPDHVLNQGIVWTPGVGAGDRYTKWHPVPFGEYIPWRSFFSGNIGRLALIPRDMLSGTRTEPLTVDGTRVADAICFDVAYDDGIHAQLRNGADLLVVQTSNATFIKTDQIEQQFEITRLRAIETGRYVAVASTNGVSGIIAPDGTVVDRAEPRTTAVLVDQVGLSDQVTPAVRIGQWFGRACVAVTVVGLLLALVAYRRPRGEQA</sequence>
<dbReference type="GO" id="GO:0016746">
    <property type="term" value="F:acyltransferase activity"/>
    <property type="evidence" value="ECO:0007669"/>
    <property type="project" value="UniProtKB-KW"/>
</dbReference>
<dbReference type="Gene3D" id="3.60.110.10">
    <property type="entry name" value="Carbon-nitrogen hydrolase"/>
    <property type="match status" value="1"/>
</dbReference>
<dbReference type="Pfam" id="PF20154">
    <property type="entry name" value="LNT_N"/>
    <property type="match status" value="1"/>
</dbReference>
<gene>
    <name evidence="8 10" type="primary">lnt</name>
    <name evidence="10" type="ORF">ACFPGP_10115</name>
</gene>
<keyword evidence="4 8" id="KW-0812">Transmembrane</keyword>
<keyword evidence="7 8" id="KW-0012">Acyltransferase</keyword>
<dbReference type="RefSeq" id="WP_378589739.1">
    <property type="nucleotide sequence ID" value="NZ_JBHSKD010000009.1"/>
</dbReference>
<evidence type="ECO:0000256" key="6">
    <source>
        <dbReference type="ARBA" id="ARBA00023136"/>
    </source>
</evidence>
<comment type="catalytic activity">
    <reaction evidence="8">
        <text>N-terminal S-1,2-diacyl-sn-glyceryl-L-cysteinyl-[lipoprotein] + a glycerophospholipid = N-acyl-S-1,2-diacyl-sn-glyceryl-L-cysteinyl-[lipoprotein] + a 2-acyl-sn-glycero-3-phospholipid + H(+)</text>
        <dbReference type="Rhea" id="RHEA:48228"/>
        <dbReference type="Rhea" id="RHEA-COMP:14681"/>
        <dbReference type="Rhea" id="RHEA-COMP:14684"/>
        <dbReference type="ChEBI" id="CHEBI:15378"/>
        <dbReference type="ChEBI" id="CHEBI:136912"/>
        <dbReference type="ChEBI" id="CHEBI:140656"/>
        <dbReference type="ChEBI" id="CHEBI:140657"/>
        <dbReference type="ChEBI" id="CHEBI:140660"/>
        <dbReference type="EC" id="2.3.1.269"/>
    </reaction>
</comment>
<dbReference type="CDD" id="cd07571">
    <property type="entry name" value="ALP_N-acyl_transferase"/>
    <property type="match status" value="1"/>
</dbReference>
<dbReference type="EMBL" id="JBHSKD010000009">
    <property type="protein sequence ID" value="MFC5177027.1"/>
    <property type="molecule type" value="Genomic_DNA"/>
</dbReference>
<dbReference type="PANTHER" id="PTHR38686:SF1">
    <property type="entry name" value="APOLIPOPROTEIN N-ACYLTRANSFERASE"/>
    <property type="match status" value="1"/>
</dbReference>
<evidence type="ECO:0000256" key="2">
    <source>
        <dbReference type="ARBA" id="ARBA00022475"/>
    </source>
</evidence>
<comment type="subcellular location">
    <subcellularLocation>
        <location evidence="1 8">Cell membrane</location>
        <topology evidence="1 8">Multi-pass membrane protein</topology>
    </subcellularLocation>
</comment>
<feature type="transmembrane region" description="Helical" evidence="8">
    <location>
        <begin position="469"/>
        <end position="489"/>
    </location>
</feature>